<accession>A0A195EUW8</accession>
<sequence>LQKIKEMLQYPLDTASYVKKLVNAKHKIIIISNILQSTQECLNKVHQAVEKSSVKRKILLDNNSAYNNASIEADKEEPAMAEISSNNFRY</sequence>
<feature type="non-terminal residue" evidence="1">
    <location>
        <position position="1"/>
    </location>
</feature>
<organism evidence="1 2">
    <name type="scientific">Trachymyrmex septentrionalis</name>
    <dbReference type="NCBI Taxonomy" id="34720"/>
    <lineage>
        <taxon>Eukaryota</taxon>
        <taxon>Metazoa</taxon>
        <taxon>Ecdysozoa</taxon>
        <taxon>Arthropoda</taxon>
        <taxon>Hexapoda</taxon>
        <taxon>Insecta</taxon>
        <taxon>Pterygota</taxon>
        <taxon>Neoptera</taxon>
        <taxon>Endopterygota</taxon>
        <taxon>Hymenoptera</taxon>
        <taxon>Apocrita</taxon>
        <taxon>Aculeata</taxon>
        <taxon>Formicoidea</taxon>
        <taxon>Formicidae</taxon>
        <taxon>Myrmicinae</taxon>
        <taxon>Trachymyrmex</taxon>
    </lineage>
</organism>
<keyword evidence="2" id="KW-1185">Reference proteome</keyword>
<dbReference type="STRING" id="34720.A0A195EUW8"/>
<evidence type="ECO:0000313" key="1">
    <source>
        <dbReference type="EMBL" id="KYN31687.1"/>
    </source>
</evidence>
<dbReference type="AlphaFoldDB" id="A0A195EUW8"/>
<evidence type="ECO:0000313" key="2">
    <source>
        <dbReference type="Proteomes" id="UP000078541"/>
    </source>
</evidence>
<gene>
    <name evidence="1" type="ORF">ALC56_13826</name>
</gene>
<proteinExistence type="predicted"/>
<name>A0A195EUW8_9HYME</name>
<reference evidence="1 2" key="1">
    <citation type="submission" date="2016-03" db="EMBL/GenBank/DDBJ databases">
        <title>Trachymyrmex septentrionalis WGS genome.</title>
        <authorList>
            <person name="Nygaard S."/>
            <person name="Hu H."/>
            <person name="Boomsma J."/>
            <person name="Zhang G."/>
        </authorList>
    </citation>
    <scope>NUCLEOTIDE SEQUENCE [LARGE SCALE GENOMIC DNA]</scope>
    <source>
        <strain evidence="1">Tsep2-gDNA-1</strain>
        <tissue evidence="1">Whole body</tissue>
    </source>
</reference>
<dbReference type="Proteomes" id="UP000078541">
    <property type="component" value="Unassembled WGS sequence"/>
</dbReference>
<protein>
    <submittedName>
        <fullName evidence="1">SNARE-associated protein Snapin</fullName>
    </submittedName>
</protein>
<dbReference type="EMBL" id="KQ981965">
    <property type="protein sequence ID" value="KYN31687.1"/>
    <property type="molecule type" value="Genomic_DNA"/>
</dbReference>